<accession>A0A0D7AU63</accession>
<gene>
    <name evidence="3" type="ORF">CYLTODRAFT_447483</name>
</gene>
<feature type="transmembrane region" description="Helical" evidence="1">
    <location>
        <begin position="47"/>
        <end position="70"/>
    </location>
</feature>
<dbReference type="PANTHER" id="PTHR40465:SF1">
    <property type="entry name" value="DUF6534 DOMAIN-CONTAINING PROTEIN"/>
    <property type="match status" value="1"/>
</dbReference>
<dbReference type="InterPro" id="IPR045339">
    <property type="entry name" value="DUF6534"/>
</dbReference>
<feature type="transmembrane region" description="Helical" evidence="1">
    <location>
        <begin position="160"/>
        <end position="182"/>
    </location>
</feature>
<dbReference type="OrthoDB" id="3263055at2759"/>
<dbReference type="EMBL" id="KN880851">
    <property type="protein sequence ID" value="KIY61913.1"/>
    <property type="molecule type" value="Genomic_DNA"/>
</dbReference>
<dbReference type="Pfam" id="PF20152">
    <property type="entry name" value="DUF6534"/>
    <property type="match status" value="1"/>
</dbReference>
<keyword evidence="4" id="KW-1185">Reference proteome</keyword>
<evidence type="ECO:0000259" key="2">
    <source>
        <dbReference type="Pfam" id="PF20152"/>
    </source>
</evidence>
<proteinExistence type="predicted"/>
<protein>
    <recommendedName>
        <fullName evidence="2">DUF6534 domain-containing protein</fullName>
    </recommendedName>
</protein>
<keyword evidence="1" id="KW-1133">Transmembrane helix</keyword>
<keyword evidence="1" id="KW-0472">Membrane</keyword>
<reference evidence="3 4" key="1">
    <citation type="journal article" date="2015" name="Fungal Genet. Biol.">
        <title>Evolution of novel wood decay mechanisms in Agaricales revealed by the genome sequences of Fistulina hepatica and Cylindrobasidium torrendii.</title>
        <authorList>
            <person name="Floudas D."/>
            <person name="Held B.W."/>
            <person name="Riley R."/>
            <person name="Nagy L.G."/>
            <person name="Koehler G."/>
            <person name="Ransdell A.S."/>
            <person name="Younus H."/>
            <person name="Chow J."/>
            <person name="Chiniquy J."/>
            <person name="Lipzen A."/>
            <person name="Tritt A."/>
            <person name="Sun H."/>
            <person name="Haridas S."/>
            <person name="LaButti K."/>
            <person name="Ohm R.A."/>
            <person name="Kues U."/>
            <person name="Blanchette R.A."/>
            <person name="Grigoriev I.V."/>
            <person name="Minto R.E."/>
            <person name="Hibbett D.S."/>
        </authorList>
    </citation>
    <scope>NUCLEOTIDE SEQUENCE [LARGE SCALE GENOMIC DNA]</scope>
    <source>
        <strain evidence="3 4">FP15055 ss-10</strain>
    </source>
</reference>
<organism evidence="3 4">
    <name type="scientific">Cylindrobasidium torrendii FP15055 ss-10</name>
    <dbReference type="NCBI Taxonomy" id="1314674"/>
    <lineage>
        <taxon>Eukaryota</taxon>
        <taxon>Fungi</taxon>
        <taxon>Dikarya</taxon>
        <taxon>Basidiomycota</taxon>
        <taxon>Agaricomycotina</taxon>
        <taxon>Agaricomycetes</taxon>
        <taxon>Agaricomycetidae</taxon>
        <taxon>Agaricales</taxon>
        <taxon>Marasmiineae</taxon>
        <taxon>Physalacriaceae</taxon>
        <taxon>Cylindrobasidium</taxon>
    </lineage>
</organism>
<feature type="transmembrane region" description="Helical" evidence="1">
    <location>
        <begin position="194"/>
        <end position="215"/>
    </location>
</feature>
<feature type="domain" description="DUF6534" evidence="2">
    <location>
        <begin position="167"/>
        <end position="253"/>
    </location>
</feature>
<evidence type="ECO:0000256" key="1">
    <source>
        <dbReference type="SAM" id="Phobius"/>
    </source>
</evidence>
<name>A0A0D7AU63_9AGAR</name>
<sequence length="331" mass="36667">MTVGFSIHSTLGALFVSCCVGNALYGAGCIQAWYYYQKHSRGDYLAIKLLVAFVLICDTVQQALICEAVYTYAVTLHDDPLAMTKMVNTVMIELFFGGALAFVIQQFYCWRIWQLSRNVVVSGFVSLISLASLALIYAYTGLTVSYDSLGELIQQRTFANVLNAFNAVTDILITVAMIYYLQSAKTAFRGTRDMLNRLTIFTFNTGIPTSLFAILDLITLNTMPDTFIYMSFYLVMDRLYTNSILVTLNSRSSIRRTGAQAGGLNVDTGVSGGSSSDNTMRPHVPTESFGLAQFRSQGHNKYEKPDTIAIQIDSKTDVFPPDKSLHGPDEF</sequence>
<dbReference type="AlphaFoldDB" id="A0A0D7AU63"/>
<keyword evidence="1" id="KW-0812">Transmembrane</keyword>
<feature type="transmembrane region" description="Helical" evidence="1">
    <location>
        <begin position="12"/>
        <end position="35"/>
    </location>
</feature>
<dbReference type="PANTHER" id="PTHR40465">
    <property type="entry name" value="CHROMOSOME 1, WHOLE GENOME SHOTGUN SEQUENCE"/>
    <property type="match status" value="1"/>
</dbReference>
<feature type="transmembrane region" description="Helical" evidence="1">
    <location>
        <begin position="120"/>
        <end position="140"/>
    </location>
</feature>
<evidence type="ECO:0000313" key="3">
    <source>
        <dbReference type="EMBL" id="KIY61913.1"/>
    </source>
</evidence>
<evidence type="ECO:0000313" key="4">
    <source>
        <dbReference type="Proteomes" id="UP000054007"/>
    </source>
</evidence>
<feature type="transmembrane region" description="Helical" evidence="1">
    <location>
        <begin position="90"/>
        <end position="108"/>
    </location>
</feature>
<dbReference type="Proteomes" id="UP000054007">
    <property type="component" value="Unassembled WGS sequence"/>
</dbReference>